<evidence type="ECO:0000256" key="1">
    <source>
        <dbReference type="ARBA" id="ARBA00023054"/>
    </source>
</evidence>
<feature type="domain" description="ODAD1 central coiled coil region" evidence="4">
    <location>
        <begin position="79"/>
        <end position="369"/>
    </location>
</feature>
<evidence type="ECO:0000256" key="2">
    <source>
        <dbReference type="SAM" id="Coils"/>
    </source>
</evidence>
<gene>
    <name evidence="5" type="ORF">ECRA1380_LOCUS5398</name>
</gene>
<feature type="coiled-coil region" evidence="2">
    <location>
        <begin position="287"/>
        <end position="367"/>
    </location>
</feature>
<evidence type="ECO:0000313" key="5">
    <source>
        <dbReference type="EMBL" id="CAE0380437.1"/>
    </source>
</evidence>
<feature type="coiled-coil region" evidence="2">
    <location>
        <begin position="107"/>
        <end position="180"/>
    </location>
</feature>
<accession>A0A7S3NTV6</accession>
<dbReference type="AlphaFoldDB" id="A0A7S3NTV6"/>
<dbReference type="Pfam" id="PF21773">
    <property type="entry name" value="ODAD1_CC"/>
    <property type="match status" value="1"/>
</dbReference>
<dbReference type="PANTHER" id="PTHR21694:SF18">
    <property type="entry name" value="COILED-COIL DOMAIN-CONTAINING PROTEIN 63"/>
    <property type="match status" value="1"/>
</dbReference>
<dbReference type="InterPro" id="IPR049258">
    <property type="entry name" value="ODAD1_CC"/>
</dbReference>
<feature type="compositionally biased region" description="Polar residues" evidence="3">
    <location>
        <begin position="1"/>
        <end position="10"/>
    </location>
</feature>
<evidence type="ECO:0000259" key="4">
    <source>
        <dbReference type="Pfam" id="PF21773"/>
    </source>
</evidence>
<name>A0A7S3NTV6_EUPCR</name>
<proteinExistence type="predicted"/>
<dbReference type="EMBL" id="HBIK01011503">
    <property type="protein sequence ID" value="CAE0380437.1"/>
    <property type="molecule type" value="Transcribed_RNA"/>
</dbReference>
<organism evidence="5">
    <name type="scientific">Euplotes crassus</name>
    <dbReference type="NCBI Taxonomy" id="5936"/>
    <lineage>
        <taxon>Eukaryota</taxon>
        <taxon>Sar</taxon>
        <taxon>Alveolata</taxon>
        <taxon>Ciliophora</taxon>
        <taxon>Intramacronucleata</taxon>
        <taxon>Spirotrichea</taxon>
        <taxon>Hypotrichia</taxon>
        <taxon>Euplotida</taxon>
        <taxon>Euplotidae</taxon>
        <taxon>Moneuplotes</taxon>
    </lineage>
</organism>
<dbReference type="InterPro" id="IPR051876">
    <property type="entry name" value="ODA-DC/CCD"/>
</dbReference>
<keyword evidence="1 2" id="KW-0175">Coiled coil</keyword>
<reference evidence="5" key="1">
    <citation type="submission" date="2021-01" db="EMBL/GenBank/DDBJ databases">
        <authorList>
            <person name="Corre E."/>
            <person name="Pelletier E."/>
            <person name="Niang G."/>
            <person name="Scheremetjew M."/>
            <person name="Finn R."/>
            <person name="Kale V."/>
            <person name="Holt S."/>
            <person name="Cochrane G."/>
            <person name="Meng A."/>
            <person name="Brown T."/>
            <person name="Cohen L."/>
        </authorList>
    </citation>
    <scope>NUCLEOTIDE SEQUENCE</scope>
    <source>
        <strain evidence="5">CT5</strain>
    </source>
</reference>
<sequence>MSDFTTSSRYTEGGINESEAHRLQREAENFTKKFEHERKRLLILEDHYKQALKEKKEKQADLKNIRPTTAQTKKNKIKLKQLENHLEKGQVTYSNTLSKNSSTKKKIDMLRKEYSTAKRVIKSLEKDIEKKRKKIRDVNQKLLTAKKSTEDTNVKILGMKSHSEEEKLNFENQMLKLQEELNKRDETTGELEKSTMKDTSIAKTKTMNDNVEEEFANPADVLKARLAKWKTNNKEKKHLLDKYIRNVKVLEDAFKQIKEQTGIASIDEIVTTFIKAEEQNHSLYNYVNILNSDIDTIEEQNRNISEEIKKNEEITNLTEAEKTQKIEDLKQEISNVKSGMDSKENEMKELEGKMANLQNDVQKMVTKFQESKFRPAVAQPMSYDEETVFNNKNVTMFLAELEEYISELITHNEYKKNNPNAAISAIPLEKLNPKNASKGGAKPELPAKEEILIADDAQETDEVRDKELVIQGKDLYKKFEEMVKKNQIIYNAAKNTTNSKTHG</sequence>
<evidence type="ECO:0000256" key="3">
    <source>
        <dbReference type="SAM" id="MobiDB-lite"/>
    </source>
</evidence>
<feature type="coiled-coil region" evidence="2">
    <location>
        <begin position="233"/>
        <end position="260"/>
    </location>
</feature>
<dbReference type="PANTHER" id="PTHR21694">
    <property type="entry name" value="COILED-COIL DOMAIN-CONTAINING PROTEIN 63"/>
    <property type="match status" value="1"/>
</dbReference>
<protein>
    <recommendedName>
        <fullName evidence="4">ODAD1 central coiled coil region domain-containing protein</fullName>
    </recommendedName>
</protein>
<feature type="region of interest" description="Disordered" evidence="3">
    <location>
        <begin position="1"/>
        <end position="23"/>
    </location>
</feature>